<dbReference type="GO" id="GO:0005794">
    <property type="term" value="C:Golgi apparatus"/>
    <property type="evidence" value="ECO:0007669"/>
    <property type="project" value="TreeGrafter"/>
</dbReference>
<dbReference type="AlphaFoldDB" id="A0A8H5G9E8"/>
<dbReference type="InterPro" id="IPR016024">
    <property type="entry name" value="ARM-type_fold"/>
</dbReference>
<dbReference type="EMBL" id="JAACJO010000003">
    <property type="protein sequence ID" value="KAF5360799.1"/>
    <property type="molecule type" value="Genomic_DNA"/>
</dbReference>
<sequence length="436" mass="47962">MPGRAFRNLVGKCLVEMYMRAETRTMFDVLQAFMKVAGDFKAPADRDGSKIAALSCVGDVMAVFSANVMSFMAEIVTVTLKTTKSSNSTLLRYQALVVLEKSLLTGKRAITDATMKDISKQCRNYLTDKALPVQCAAANVIIVMYSTMMSLDTADQLTRCTLAQLVGHLLASTQVERAVPVPELAQKAKKDQENADDDAITPSQAAEVKKAQLSPTEMLLLLSNPFNKPHQPHKIHVGIFDFYAALFTHLGPGWVKTNFSLVIGHLMNEIVSLPRNSMTRYETLSVRMLVGILLRDLIGVRMLSEQGQIGAIQELANSYLKWWPAMMPGQVAPPSPVLVMVLREVAGLLQQLGNAPPPVQDALSEPLVTILAHPSHTIRVTGSWALCCFCYSTPLQLPKTILLLMDKLQRDLTMINTPWSLHKASFRVLGHAYGLA</sequence>
<dbReference type="GO" id="GO:0016020">
    <property type="term" value="C:membrane"/>
    <property type="evidence" value="ECO:0007669"/>
    <property type="project" value="TreeGrafter"/>
</dbReference>
<protein>
    <submittedName>
        <fullName evidence="1">Uncharacterized protein</fullName>
    </submittedName>
</protein>
<accession>A0A8H5G9E8</accession>
<dbReference type="GO" id="GO:0005829">
    <property type="term" value="C:cytosol"/>
    <property type="evidence" value="ECO:0007669"/>
    <property type="project" value="GOC"/>
</dbReference>
<dbReference type="GO" id="GO:0042147">
    <property type="term" value="P:retrograde transport, endosome to Golgi"/>
    <property type="evidence" value="ECO:0007669"/>
    <property type="project" value="TreeGrafter"/>
</dbReference>
<proteinExistence type="predicted"/>
<dbReference type="GO" id="GO:0030139">
    <property type="term" value="C:endocytic vesicle"/>
    <property type="evidence" value="ECO:0007669"/>
    <property type="project" value="TreeGrafter"/>
</dbReference>
<dbReference type="PANTHER" id="PTHR21663:SF0">
    <property type="entry name" value="HEAT REPEAT-CONTAINING PROTEIN 5B"/>
    <property type="match status" value="1"/>
</dbReference>
<dbReference type="InterPro" id="IPR040108">
    <property type="entry name" value="Laa1/Sip1/HEATR5"/>
</dbReference>
<name>A0A8H5G9E8_9AGAR</name>
<dbReference type="SUPFAM" id="SSF48371">
    <property type="entry name" value="ARM repeat"/>
    <property type="match status" value="1"/>
</dbReference>
<dbReference type="GO" id="GO:0008104">
    <property type="term" value="P:intracellular protein localization"/>
    <property type="evidence" value="ECO:0007669"/>
    <property type="project" value="TreeGrafter"/>
</dbReference>
<dbReference type="PANTHER" id="PTHR21663">
    <property type="entry name" value="HYPOTHETICAL HEAT DOMAIN-CONTAINING"/>
    <property type="match status" value="1"/>
</dbReference>
<dbReference type="Proteomes" id="UP000559027">
    <property type="component" value="Unassembled WGS sequence"/>
</dbReference>
<organism evidence="1 2">
    <name type="scientific">Leucocoprinus leucothites</name>
    <dbReference type="NCBI Taxonomy" id="201217"/>
    <lineage>
        <taxon>Eukaryota</taxon>
        <taxon>Fungi</taxon>
        <taxon>Dikarya</taxon>
        <taxon>Basidiomycota</taxon>
        <taxon>Agaricomycotina</taxon>
        <taxon>Agaricomycetes</taxon>
        <taxon>Agaricomycetidae</taxon>
        <taxon>Agaricales</taxon>
        <taxon>Agaricineae</taxon>
        <taxon>Agaricaceae</taxon>
        <taxon>Leucocoprinus</taxon>
    </lineage>
</organism>
<keyword evidence="2" id="KW-1185">Reference proteome</keyword>
<gene>
    <name evidence="1" type="ORF">D9756_004484</name>
</gene>
<comment type="caution">
    <text evidence="1">The sequence shown here is derived from an EMBL/GenBank/DDBJ whole genome shotgun (WGS) entry which is preliminary data.</text>
</comment>
<reference evidence="1 2" key="1">
    <citation type="journal article" date="2020" name="ISME J.">
        <title>Uncovering the hidden diversity of litter-decomposition mechanisms in mushroom-forming fungi.</title>
        <authorList>
            <person name="Floudas D."/>
            <person name="Bentzer J."/>
            <person name="Ahren D."/>
            <person name="Johansson T."/>
            <person name="Persson P."/>
            <person name="Tunlid A."/>
        </authorList>
    </citation>
    <scope>NUCLEOTIDE SEQUENCE [LARGE SCALE GENOMIC DNA]</scope>
    <source>
        <strain evidence="1 2">CBS 146.42</strain>
    </source>
</reference>
<evidence type="ECO:0000313" key="2">
    <source>
        <dbReference type="Proteomes" id="UP000559027"/>
    </source>
</evidence>
<dbReference type="OrthoDB" id="3042782at2759"/>
<evidence type="ECO:0000313" key="1">
    <source>
        <dbReference type="EMBL" id="KAF5360799.1"/>
    </source>
</evidence>
<dbReference type="GO" id="GO:0006897">
    <property type="term" value="P:endocytosis"/>
    <property type="evidence" value="ECO:0007669"/>
    <property type="project" value="TreeGrafter"/>
</dbReference>